<reference evidence="2" key="1">
    <citation type="journal article" date="2021" name="Nat. Commun.">
        <title>Genetic determinants of endophytism in the Arabidopsis root mycobiome.</title>
        <authorList>
            <person name="Mesny F."/>
            <person name="Miyauchi S."/>
            <person name="Thiergart T."/>
            <person name="Pickel B."/>
            <person name="Atanasova L."/>
            <person name="Karlsson M."/>
            <person name="Huettel B."/>
            <person name="Barry K.W."/>
            <person name="Haridas S."/>
            <person name="Chen C."/>
            <person name="Bauer D."/>
            <person name="Andreopoulos W."/>
            <person name="Pangilinan J."/>
            <person name="LaButti K."/>
            <person name="Riley R."/>
            <person name="Lipzen A."/>
            <person name="Clum A."/>
            <person name="Drula E."/>
            <person name="Henrissat B."/>
            <person name="Kohler A."/>
            <person name="Grigoriev I.V."/>
            <person name="Martin F.M."/>
            <person name="Hacquard S."/>
        </authorList>
    </citation>
    <scope>NUCLEOTIDE SEQUENCE</scope>
    <source>
        <strain evidence="2">MPI-CAGE-CH-0230</strain>
    </source>
</reference>
<protein>
    <submittedName>
        <fullName evidence="2">Uncharacterized protein</fullName>
    </submittedName>
</protein>
<sequence>MQPHDPSRERPSMAVGAGIVDMESVLPRRWLNRAQTPARVAVLAGSSSWGSSAEANNIFVWRGKSNGRSDDDRRGCRQGMDGDLPLVQANNTSIGRPAKLDGLRRSSCPRRNEETKAEVKPEAPGRECTKSSLLPEAERQQQAAPILISSRTNSIQRSSADLSKGIGIHSFRSSGCTGHGHAALPRLRSDPSFAWPPSWHKRFACLATVAAYCTFRPTSHRRWSPSFSATPSCSFKCAISAATEDPIPSSGISVACLYGASTSSINP</sequence>
<dbReference type="RefSeq" id="XP_046004151.1">
    <property type="nucleotide sequence ID" value="XM_046163046.1"/>
</dbReference>
<evidence type="ECO:0000256" key="1">
    <source>
        <dbReference type="SAM" id="MobiDB-lite"/>
    </source>
</evidence>
<comment type="caution">
    <text evidence="2">The sequence shown here is derived from an EMBL/GenBank/DDBJ whole genome shotgun (WGS) entry which is preliminary data.</text>
</comment>
<name>A0A9P9BF67_9PEZI</name>
<feature type="region of interest" description="Disordered" evidence="1">
    <location>
        <begin position="103"/>
        <end position="141"/>
    </location>
</feature>
<dbReference type="Proteomes" id="UP000756346">
    <property type="component" value="Unassembled WGS sequence"/>
</dbReference>
<keyword evidence="3" id="KW-1185">Reference proteome</keyword>
<organism evidence="2 3">
    <name type="scientific">Microdochium trichocladiopsis</name>
    <dbReference type="NCBI Taxonomy" id="1682393"/>
    <lineage>
        <taxon>Eukaryota</taxon>
        <taxon>Fungi</taxon>
        <taxon>Dikarya</taxon>
        <taxon>Ascomycota</taxon>
        <taxon>Pezizomycotina</taxon>
        <taxon>Sordariomycetes</taxon>
        <taxon>Xylariomycetidae</taxon>
        <taxon>Xylariales</taxon>
        <taxon>Microdochiaceae</taxon>
        <taxon>Microdochium</taxon>
    </lineage>
</organism>
<proteinExistence type="predicted"/>
<accession>A0A9P9BF67</accession>
<feature type="compositionally biased region" description="Basic and acidic residues" evidence="1">
    <location>
        <begin position="103"/>
        <end position="129"/>
    </location>
</feature>
<feature type="region of interest" description="Disordered" evidence="1">
    <location>
        <begin position="63"/>
        <end position="83"/>
    </location>
</feature>
<dbReference type="EMBL" id="JAGTJQ010000017">
    <property type="protein sequence ID" value="KAH7010620.1"/>
    <property type="molecule type" value="Genomic_DNA"/>
</dbReference>
<evidence type="ECO:0000313" key="2">
    <source>
        <dbReference type="EMBL" id="KAH7010620.1"/>
    </source>
</evidence>
<dbReference type="GeneID" id="70192592"/>
<gene>
    <name evidence="2" type="ORF">B0I36DRAFT_57737</name>
</gene>
<dbReference type="AlphaFoldDB" id="A0A9P9BF67"/>
<evidence type="ECO:0000313" key="3">
    <source>
        <dbReference type="Proteomes" id="UP000756346"/>
    </source>
</evidence>